<dbReference type="RefSeq" id="WP_198475273.1">
    <property type="nucleotide sequence ID" value="NZ_JADGMQ010000002.1"/>
</dbReference>
<evidence type="ECO:0000313" key="5">
    <source>
        <dbReference type="Proteomes" id="UP000601789"/>
    </source>
</evidence>
<dbReference type="EMBL" id="JADGMQ010000002">
    <property type="protein sequence ID" value="MBI1620207.1"/>
    <property type="molecule type" value="Genomic_DNA"/>
</dbReference>
<sequence>MQHLPEKVPQQRLKNKPNGEVKMRKIALSACVSAIALGHLMGSASADTISLRVGSGHPIGLLAYTETANKWWVPELKKRIEERTDHTINIQEFHAGQVAKVTEVLESTETGILDVGFTSLIFYPSKGVFQNFTLYLPFSSPSAVKTVEAYHATIEKFPELLQEFQDKHNQIVLGGTCAENYGIGTKFGWSEFSDLQGHKIAGAGTNLEWIKGATPVASNLNEAYQSIQSGVYEGYLSASSWWHMFKLNEVAPHFTKADFGAQFIHYVTVNMDVWNRLPDDVKEIMREVSEEWALVTAETCDRNDAEGLAKLAELGVEVKDISPEAKKAWSEALKDFPQRMADDLKSKGYPGAEVMNFYMDKLEELGHEWPTRYVIN</sequence>
<dbReference type="PANTHER" id="PTHR33376">
    <property type="match status" value="1"/>
</dbReference>
<dbReference type="Proteomes" id="UP000601789">
    <property type="component" value="Unassembled WGS sequence"/>
</dbReference>
<proteinExistence type="inferred from homology"/>
<dbReference type="Gene3D" id="3.40.190.170">
    <property type="entry name" value="Bacterial extracellular solute-binding protein, family 7"/>
    <property type="match status" value="1"/>
</dbReference>
<evidence type="ECO:0000256" key="2">
    <source>
        <dbReference type="ARBA" id="ARBA00022448"/>
    </source>
</evidence>
<reference evidence="4 5" key="1">
    <citation type="submission" date="2020-10" db="EMBL/GenBank/DDBJ databases">
        <title>Aquamicrobium zhengzhouensis sp. nov., a exopolysaccharide producing bacterium isolated from farmland soil.</title>
        <authorList>
            <person name="Wang X."/>
        </authorList>
    </citation>
    <scope>NUCLEOTIDE SEQUENCE [LARGE SCALE GENOMIC DNA]</scope>
    <source>
        <strain evidence="5">cd-1</strain>
    </source>
</reference>
<keyword evidence="2" id="KW-0813">Transport</keyword>
<comment type="caution">
    <text evidence="4">The sequence shown here is derived from an EMBL/GenBank/DDBJ whole genome shotgun (WGS) entry which is preliminary data.</text>
</comment>
<dbReference type="PANTHER" id="PTHR33376:SF7">
    <property type="entry name" value="C4-DICARBOXYLATE-BINDING PROTEIN DCTB"/>
    <property type="match status" value="1"/>
</dbReference>
<dbReference type="InterPro" id="IPR038404">
    <property type="entry name" value="TRAP_DctP_sf"/>
</dbReference>
<evidence type="ECO:0000256" key="1">
    <source>
        <dbReference type="ARBA" id="ARBA00009023"/>
    </source>
</evidence>
<gene>
    <name evidence="4" type="ORF">IOD40_05960</name>
</gene>
<evidence type="ECO:0000313" key="4">
    <source>
        <dbReference type="EMBL" id="MBI1620207.1"/>
    </source>
</evidence>
<name>A0ABS0SCK7_9HYPH</name>
<dbReference type="NCBIfam" id="NF037995">
    <property type="entry name" value="TRAP_S1"/>
    <property type="match status" value="1"/>
</dbReference>
<evidence type="ECO:0000256" key="3">
    <source>
        <dbReference type="ARBA" id="ARBA00022729"/>
    </source>
</evidence>
<accession>A0ABS0SCK7</accession>
<dbReference type="Pfam" id="PF03480">
    <property type="entry name" value="DctP"/>
    <property type="match status" value="1"/>
</dbReference>
<organism evidence="4 5">
    <name type="scientific">Aquamicrobium zhengzhouense</name>
    <dbReference type="NCBI Taxonomy" id="2781738"/>
    <lineage>
        <taxon>Bacteria</taxon>
        <taxon>Pseudomonadati</taxon>
        <taxon>Pseudomonadota</taxon>
        <taxon>Alphaproteobacteria</taxon>
        <taxon>Hyphomicrobiales</taxon>
        <taxon>Phyllobacteriaceae</taxon>
        <taxon>Aquamicrobium</taxon>
    </lineage>
</organism>
<comment type="similarity">
    <text evidence="1">Belongs to the bacterial solute-binding protein 7 family.</text>
</comment>
<keyword evidence="5" id="KW-1185">Reference proteome</keyword>
<dbReference type="CDD" id="cd13666">
    <property type="entry name" value="PBP2_TRAP_DctP_like_1"/>
    <property type="match status" value="1"/>
</dbReference>
<protein>
    <submittedName>
        <fullName evidence="4">C4-dicarboxylate TRAP transporter substrate-binding protein</fullName>
    </submittedName>
</protein>
<dbReference type="InterPro" id="IPR018389">
    <property type="entry name" value="DctP_fam"/>
</dbReference>
<keyword evidence="3" id="KW-0732">Signal</keyword>